<organism evidence="3 4">
    <name type="scientific">Prorocentrum cordatum</name>
    <dbReference type="NCBI Taxonomy" id="2364126"/>
    <lineage>
        <taxon>Eukaryota</taxon>
        <taxon>Sar</taxon>
        <taxon>Alveolata</taxon>
        <taxon>Dinophyceae</taxon>
        <taxon>Prorocentrales</taxon>
        <taxon>Prorocentraceae</taxon>
        <taxon>Prorocentrum</taxon>
    </lineage>
</organism>
<keyword evidence="2" id="KW-0732">Signal</keyword>
<feature type="region of interest" description="Disordered" evidence="1">
    <location>
        <begin position="33"/>
        <end position="122"/>
    </location>
</feature>
<comment type="caution">
    <text evidence="3">The sequence shown here is derived from an EMBL/GenBank/DDBJ whole genome shotgun (WGS) entry which is preliminary data.</text>
</comment>
<feature type="compositionally biased region" description="Low complexity" evidence="1">
    <location>
        <begin position="88"/>
        <end position="97"/>
    </location>
</feature>
<reference evidence="3" key="1">
    <citation type="submission" date="2023-10" db="EMBL/GenBank/DDBJ databases">
        <authorList>
            <person name="Chen Y."/>
            <person name="Shah S."/>
            <person name="Dougan E. K."/>
            <person name="Thang M."/>
            <person name="Chan C."/>
        </authorList>
    </citation>
    <scope>NUCLEOTIDE SEQUENCE [LARGE SCALE GENOMIC DNA]</scope>
</reference>
<evidence type="ECO:0000313" key="3">
    <source>
        <dbReference type="EMBL" id="CAK0815401.1"/>
    </source>
</evidence>
<dbReference type="PROSITE" id="PS51257">
    <property type="entry name" value="PROKAR_LIPOPROTEIN"/>
    <property type="match status" value="1"/>
</dbReference>
<dbReference type="Proteomes" id="UP001189429">
    <property type="component" value="Unassembled WGS sequence"/>
</dbReference>
<evidence type="ECO:0008006" key="5">
    <source>
        <dbReference type="Google" id="ProtNLM"/>
    </source>
</evidence>
<dbReference type="EMBL" id="CAUYUJ010005903">
    <property type="protein sequence ID" value="CAK0815401.1"/>
    <property type="molecule type" value="Genomic_DNA"/>
</dbReference>
<feature type="compositionally biased region" description="Basic and acidic residues" evidence="1">
    <location>
        <begin position="64"/>
        <end position="78"/>
    </location>
</feature>
<keyword evidence="4" id="KW-1185">Reference proteome</keyword>
<accession>A0ABN9RA86</accession>
<evidence type="ECO:0000256" key="1">
    <source>
        <dbReference type="SAM" id="MobiDB-lite"/>
    </source>
</evidence>
<protein>
    <recommendedName>
        <fullName evidence="5">Senescence domain-containing protein</fullName>
    </recommendedName>
</protein>
<evidence type="ECO:0000313" key="4">
    <source>
        <dbReference type="Proteomes" id="UP001189429"/>
    </source>
</evidence>
<feature type="chain" id="PRO_5046064238" description="Senescence domain-containing protein" evidence="2">
    <location>
        <begin position="19"/>
        <end position="285"/>
    </location>
</feature>
<name>A0ABN9RA86_9DINO</name>
<feature type="compositionally biased region" description="Pro residues" evidence="1">
    <location>
        <begin position="40"/>
        <end position="51"/>
    </location>
</feature>
<evidence type="ECO:0000256" key="2">
    <source>
        <dbReference type="SAM" id="SignalP"/>
    </source>
</evidence>
<proteinExistence type="predicted"/>
<sequence>MPLRGILALSLSLTPFLSLSLSLSLSSCLSRASGARGAAPRPPSRAPPTQPCRPCSCRRWRRGGPRERCSQASPRDESGGGGRGAGAAGRVAAASARQPAYDEADPPGEPGAASPGDISGVPELEDVLRGVGMHELYEDTVASASQVMEVVEYVAGDVKNVASSALKTAQGTAKSAAGEVGKSILTDTLAKAAANTGAYIGSSDTPESAQNLATHGFLRPTAKPHPTGGLFCKGISCGSAQHHQVASGGAGAGAAADQLPDQEMCRGLACVGMPLSPSSARRWPR</sequence>
<gene>
    <name evidence="3" type="ORF">PCOR1329_LOCUS18713</name>
</gene>
<feature type="signal peptide" evidence="2">
    <location>
        <begin position="1"/>
        <end position="18"/>
    </location>
</feature>